<evidence type="ECO:0000256" key="1">
    <source>
        <dbReference type="SAM" id="SignalP"/>
    </source>
</evidence>
<dbReference type="Proteomes" id="UP001597549">
    <property type="component" value="Unassembled WGS sequence"/>
</dbReference>
<evidence type="ECO:0000313" key="2">
    <source>
        <dbReference type="EMBL" id="MFD2907741.1"/>
    </source>
</evidence>
<dbReference type="EMBL" id="JBHUOL010000006">
    <property type="protein sequence ID" value="MFD2907741.1"/>
    <property type="molecule type" value="Genomic_DNA"/>
</dbReference>
<sequence>MKNTAKLKCHLTLTLFFFISFGACNAQEFFNYNNVGSNTPSQLINKGKIDAILNSDSVSFTTNSSASRTTSAAQVNASVNTLEINYSNLNEVNGMQNQNIKNCIVKITAPVSTINLNVLNHFSKLEVVHVIIETPLITGNIRDLIVMTNSLVLISYQISILQ</sequence>
<comment type="caution">
    <text evidence="2">The sequence shown here is derived from an EMBL/GenBank/DDBJ whole genome shotgun (WGS) entry which is preliminary data.</text>
</comment>
<feature type="signal peptide" evidence="1">
    <location>
        <begin position="1"/>
        <end position="26"/>
    </location>
</feature>
<keyword evidence="3" id="KW-1185">Reference proteome</keyword>
<protein>
    <recommendedName>
        <fullName evidence="4">Lipoprotein</fullName>
    </recommendedName>
</protein>
<evidence type="ECO:0008006" key="4">
    <source>
        <dbReference type="Google" id="ProtNLM"/>
    </source>
</evidence>
<dbReference type="PROSITE" id="PS51257">
    <property type="entry name" value="PROKAR_LIPOPROTEIN"/>
    <property type="match status" value="1"/>
</dbReference>
<organism evidence="2 3">
    <name type="scientific">Flavobacterium ardleyense</name>
    <dbReference type="NCBI Taxonomy" id="2038737"/>
    <lineage>
        <taxon>Bacteria</taxon>
        <taxon>Pseudomonadati</taxon>
        <taxon>Bacteroidota</taxon>
        <taxon>Flavobacteriia</taxon>
        <taxon>Flavobacteriales</taxon>
        <taxon>Flavobacteriaceae</taxon>
        <taxon>Flavobacterium</taxon>
    </lineage>
</organism>
<proteinExistence type="predicted"/>
<keyword evidence="1" id="KW-0732">Signal</keyword>
<name>A0ABW5Z5Z3_9FLAO</name>
<accession>A0ABW5Z5Z3</accession>
<evidence type="ECO:0000313" key="3">
    <source>
        <dbReference type="Proteomes" id="UP001597549"/>
    </source>
</evidence>
<reference evidence="3" key="1">
    <citation type="journal article" date="2019" name="Int. J. Syst. Evol. Microbiol.">
        <title>The Global Catalogue of Microorganisms (GCM) 10K type strain sequencing project: providing services to taxonomists for standard genome sequencing and annotation.</title>
        <authorList>
            <consortium name="The Broad Institute Genomics Platform"/>
            <consortium name="The Broad Institute Genome Sequencing Center for Infectious Disease"/>
            <person name="Wu L."/>
            <person name="Ma J."/>
        </authorList>
    </citation>
    <scope>NUCLEOTIDE SEQUENCE [LARGE SCALE GENOMIC DNA]</scope>
    <source>
        <strain evidence="3">KCTC 52644</strain>
    </source>
</reference>
<gene>
    <name evidence="2" type="ORF">ACFSX9_03235</name>
</gene>
<feature type="chain" id="PRO_5046480443" description="Lipoprotein" evidence="1">
    <location>
        <begin position="27"/>
        <end position="162"/>
    </location>
</feature>
<dbReference type="RefSeq" id="WP_379804324.1">
    <property type="nucleotide sequence ID" value="NZ_JBHUOL010000006.1"/>
</dbReference>